<sequence>MLRRLVLCLLLLPALPCAFAATKPEWTHQLAPFQIADNLYYVGSEDLAAFLVVTPKGNILINANLVSSPPQIRASVEKLGFRWADTKILLNGQAHFDHMAGAAQVLRETHAKNMVMDADVPVIEGGGKGDFLEPTGSVEYFPPAPVDRVLHDGDTVTLGGVTLTAHKTPGHTRGCTTWTFRVHLKGEPAGKLRNVVIVGGTSFWSDFHFTAKPGVAESYPGIAKDFQHTFDVLHALPCDVFLGEHGRYFDLTAKFAKLKREPQLGEQVWIDPAGYKAFVDESEVTFHKALAKGQ</sequence>
<dbReference type="RefSeq" id="WP_263369777.1">
    <property type="nucleotide sequence ID" value="NZ_JAGSYD010000001.1"/>
</dbReference>
<feature type="domain" description="Metallo-beta-lactamase" evidence="2">
    <location>
        <begin position="46"/>
        <end position="245"/>
    </location>
</feature>
<evidence type="ECO:0000259" key="2">
    <source>
        <dbReference type="SMART" id="SM00849"/>
    </source>
</evidence>
<gene>
    <name evidence="3" type="primary">bla</name>
    <name evidence="3" type="ORF">ACFQBQ_10880</name>
</gene>
<keyword evidence="1" id="KW-0732">Signal</keyword>
<dbReference type="SUPFAM" id="SSF56281">
    <property type="entry name" value="Metallo-hydrolase/oxidoreductase"/>
    <property type="match status" value="1"/>
</dbReference>
<dbReference type="PANTHER" id="PTHR42951">
    <property type="entry name" value="METALLO-BETA-LACTAMASE DOMAIN-CONTAINING"/>
    <property type="match status" value="1"/>
</dbReference>
<evidence type="ECO:0000256" key="1">
    <source>
        <dbReference type="SAM" id="SignalP"/>
    </source>
</evidence>
<keyword evidence="3" id="KW-0378">Hydrolase</keyword>
<keyword evidence="4" id="KW-1185">Reference proteome</keyword>
<dbReference type="PANTHER" id="PTHR42951:SF17">
    <property type="entry name" value="METALLO-BETA-LACTAMASE DOMAIN-CONTAINING PROTEIN"/>
    <property type="match status" value="1"/>
</dbReference>
<name>A0ABW1Z9B3_9BACT</name>
<dbReference type="Gene3D" id="3.60.15.10">
    <property type="entry name" value="Ribonuclease Z/Hydroxyacylglutathione hydrolase-like"/>
    <property type="match status" value="1"/>
</dbReference>
<dbReference type="InterPro" id="IPR050855">
    <property type="entry name" value="NDM-1-like"/>
</dbReference>
<dbReference type="SMART" id="SM00849">
    <property type="entry name" value="Lactamase_B"/>
    <property type="match status" value="1"/>
</dbReference>
<dbReference type="EMBL" id="JBHSWI010000001">
    <property type="protein sequence ID" value="MFC6646075.1"/>
    <property type="molecule type" value="Genomic_DNA"/>
</dbReference>
<dbReference type="NCBIfam" id="NF012229">
    <property type="entry name" value="bla_class_B_core"/>
    <property type="match status" value="1"/>
</dbReference>
<reference evidence="4" key="1">
    <citation type="journal article" date="2019" name="Int. J. Syst. Evol. Microbiol.">
        <title>The Global Catalogue of Microorganisms (GCM) 10K type strain sequencing project: providing services to taxonomists for standard genome sequencing and annotation.</title>
        <authorList>
            <consortium name="The Broad Institute Genomics Platform"/>
            <consortium name="The Broad Institute Genome Sequencing Center for Infectious Disease"/>
            <person name="Wu L."/>
            <person name="Ma J."/>
        </authorList>
    </citation>
    <scope>NUCLEOTIDE SEQUENCE [LARGE SCALE GENOMIC DNA]</scope>
    <source>
        <strain evidence="4">CGMCC 1.16026</strain>
    </source>
</reference>
<dbReference type="NCBIfam" id="NF033105">
    <property type="entry name" value="bla_subclass_B3"/>
    <property type="match status" value="1"/>
</dbReference>
<dbReference type="Pfam" id="PF00753">
    <property type="entry name" value="Lactamase_B"/>
    <property type="match status" value="1"/>
</dbReference>
<accession>A0ABW1Z9B3</accession>
<dbReference type="GO" id="GO:0008800">
    <property type="term" value="F:beta-lactamase activity"/>
    <property type="evidence" value="ECO:0007669"/>
    <property type="project" value="UniProtKB-EC"/>
</dbReference>
<dbReference type="EC" id="3.5.2.6" evidence="3"/>
<feature type="signal peptide" evidence="1">
    <location>
        <begin position="1"/>
        <end position="20"/>
    </location>
</feature>
<organism evidence="3 4">
    <name type="scientific">Granulicella cerasi</name>
    <dbReference type="NCBI Taxonomy" id="741063"/>
    <lineage>
        <taxon>Bacteria</taxon>
        <taxon>Pseudomonadati</taxon>
        <taxon>Acidobacteriota</taxon>
        <taxon>Terriglobia</taxon>
        <taxon>Terriglobales</taxon>
        <taxon>Acidobacteriaceae</taxon>
        <taxon>Granulicella</taxon>
    </lineage>
</organism>
<dbReference type="InterPro" id="IPR036866">
    <property type="entry name" value="RibonucZ/Hydroxyglut_hydro"/>
</dbReference>
<feature type="chain" id="PRO_5046439585" evidence="1">
    <location>
        <begin position="21"/>
        <end position="294"/>
    </location>
</feature>
<comment type="caution">
    <text evidence="3">The sequence shown here is derived from an EMBL/GenBank/DDBJ whole genome shotgun (WGS) entry which is preliminary data.</text>
</comment>
<proteinExistence type="predicted"/>
<dbReference type="Proteomes" id="UP001596391">
    <property type="component" value="Unassembled WGS sequence"/>
</dbReference>
<dbReference type="InterPro" id="IPR001279">
    <property type="entry name" value="Metallo-B-lactamas"/>
</dbReference>
<evidence type="ECO:0000313" key="3">
    <source>
        <dbReference type="EMBL" id="MFC6646075.1"/>
    </source>
</evidence>
<protein>
    <submittedName>
        <fullName evidence="3">Subclass B3 metallo-beta-lactamase</fullName>
        <ecNumber evidence="3">3.5.2.6</ecNumber>
    </submittedName>
</protein>
<evidence type="ECO:0000313" key="4">
    <source>
        <dbReference type="Proteomes" id="UP001596391"/>
    </source>
</evidence>